<dbReference type="GO" id="GO:0005886">
    <property type="term" value="C:plasma membrane"/>
    <property type="evidence" value="ECO:0007669"/>
    <property type="project" value="UniProtKB-SubCell"/>
</dbReference>
<dbReference type="InterPro" id="IPR020846">
    <property type="entry name" value="MFS_dom"/>
</dbReference>
<keyword evidence="3 5" id="KW-1133">Transmembrane helix</keyword>
<keyword evidence="8" id="KW-1185">Reference proteome</keyword>
<dbReference type="Gene3D" id="1.20.1250.20">
    <property type="entry name" value="MFS general substrate transporter like domains"/>
    <property type="match status" value="1"/>
</dbReference>
<dbReference type="PANTHER" id="PTHR23523">
    <property type="match status" value="1"/>
</dbReference>
<gene>
    <name evidence="7" type="ORF">H9627_10445</name>
</gene>
<evidence type="ECO:0000256" key="3">
    <source>
        <dbReference type="ARBA" id="ARBA00022989"/>
    </source>
</evidence>
<dbReference type="InterPro" id="IPR011701">
    <property type="entry name" value="MFS"/>
</dbReference>
<feature type="transmembrane region" description="Helical" evidence="5">
    <location>
        <begin position="369"/>
        <end position="388"/>
    </location>
</feature>
<comment type="subcellular location">
    <subcellularLocation>
        <location evidence="1">Cell membrane</location>
        <topology evidence="1">Multi-pass membrane protein</topology>
    </subcellularLocation>
</comment>
<feature type="transmembrane region" description="Helical" evidence="5">
    <location>
        <begin position="248"/>
        <end position="270"/>
    </location>
</feature>
<feature type="transmembrane region" description="Helical" evidence="5">
    <location>
        <begin position="303"/>
        <end position="324"/>
    </location>
</feature>
<sequence>MVTAPSRGTQIFAFIAVLVAAFNLRTAIVSVGAVLDDIIVAFGATETQAGIITAIPGLTFAIFGVAAVPLARWMGLSGAMATGMVIGLIGLAVRPWVGDIWSFIFLTGLVVIGIAIANVLLPAWVKTHGGKNTVALMTVYTSVLGVGSTVGPLSALVFGGEDGWRWAIFIWAFAGLAQVLIWLPMWAVKRHDFPAETATTGTRGRIWTSPTAVFIMLFFGLQSMNAYIQMGWLPKILIDSGVSSGNATLGLAILGVLGIVGGFIMPVTIARTRDHHLARIPVFLAVCMLTGYLGIWFLPTQAWWLWCFFLGVGALCFPMAIALIPARTRDPRVTASLSGFAQPVGYLLAALGPLVVGALFGVFGSWPPILAILAAGTVVLGAVGYRAARNRIVDDELDAPTAAGRDASPSGSTVSGG</sequence>
<feature type="transmembrane region" description="Helical" evidence="5">
    <location>
        <begin position="206"/>
        <end position="228"/>
    </location>
</feature>
<reference evidence="7 8" key="1">
    <citation type="submission" date="2020-08" db="EMBL/GenBank/DDBJ databases">
        <title>A Genomic Blueprint of the Chicken Gut Microbiome.</title>
        <authorList>
            <person name="Gilroy R."/>
            <person name="Ravi A."/>
            <person name="Getino M."/>
            <person name="Pursley I."/>
            <person name="Horton D.L."/>
            <person name="Alikhan N.-F."/>
            <person name="Baker D."/>
            <person name="Gharbi K."/>
            <person name="Hall N."/>
            <person name="Watson M."/>
            <person name="Adriaenssens E.M."/>
            <person name="Foster-Nyarko E."/>
            <person name="Jarju S."/>
            <person name="Secka A."/>
            <person name="Antonio M."/>
            <person name="Oren A."/>
            <person name="Chaudhuri R."/>
            <person name="La Ragione R.M."/>
            <person name="Hildebrand F."/>
            <person name="Pallen M.J."/>
        </authorList>
    </citation>
    <scope>NUCLEOTIDE SEQUENCE [LARGE SCALE GENOMIC DNA]</scope>
    <source>
        <strain evidence="7 8">Sa1YVA5</strain>
    </source>
</reference>
<dbReference type="InterPro" id="IPR036259">
    <property type="entry name" value="MFS_trans_sf"/>
</dbReference>
<feature type="transmembrane region" description="Helical" evidence="5">
    <location>
        <begin position="12"/>
        <end position="35"/>
    </location>
</feature>
<evidence type="ECO:0000256" key="5">
    <source>
        <dbReference type="SAM" id="Phobius"/>
    </source>
</evidence>
<dbReference type="Pfam" id="PF07690">
    <property type="entry name" value="MFS_1"/>
    <property type="match status" value="1"/>
</dbReference>
<dbReference type="PANTHER" id="PTHR23523:SF2">
    <property type="entry name" value="2-NITROIMIDAZOLE TRANSPORTER"/>
    <property type="match status" value="1"/>
</dbReference>
<feature type="transmembrane region" description="Helical" evidence="5">
    <location>
        <begin position="344"/>
        <end position="363"/>
    </location>
</feature>
<feature type="transmembrane region" description="Helical" evidence="5">
    <location>
        <begin position="47"/>
        <end position="68"/>
    </location>
</feature>
<feature type="transmembrane region" description="Helical" evidence="5">
    <location>
        <begin position="100"/>
        <end position="121"/>
    </location>
</feature>
<dbReference type="PROSITE" id="PS50850">
    <property type="entry name" value="MFS"/>
    <property type="match status" value="1"/>
</dbReference>
<feature type="transmembrane region" description="Helical" evidence="5">
    <location>
        <begin position="277"/>
        <end position="297"/>
    </location>
</feature>
<dbReference type="GO" id="GO:0022857">
    <property type="term" value="F:transmembrane transporter activity"/>
    <property type="evidence" value="ECO:0007669"/>
    <property type="project" value="InterPro"/>
</dbReference>
<keyword evidence="2 5" id="KW-0812">Transmembrane</keyword>
<feature type="transmembrane region" description="Helical" evidence="5">
    <location>
        <begin position="133"/>
        <end position="158"/>
    </location>
</feature>
<keyword evidence="4 5" id="KW-0472">Membrane</keyword>
<feature type="transmembrane region" description="Helical" evidence="5">
    <location>
        <begin position="164"/>
        <end position="185"/>
    </location>
</feature>
<dbReference type="InterPro" id="IPR052524">
    <property type="entry name" value="MFS_Cyanate_Porter"/>
</dbReference>
<evidence type="ECO:0000256" key="1">
    <source>
        <dbReference type="ARBA" id="ARBA00004651"/>
    </source>
</evidence>
<feature type="domain" description="Major facilitator superfamily (MFS) profile" evidence="6">
    <location>
        <begin position="9"/>
        <end position="392"/>
    </location>
</feature>
<evidence type="ECO:0000313" key="8">
    <source>
        <dbReference type="Proteomes" id="UP000650224"/>
    </source>
</evidence>
<organism evidence="7 8">
    <name type="scientific">Corynebacterium gallinarum</name>
    <dbReference type="NCBI Taxonomy" id="2762214"/>
    <lineage>
        <taxon>Bacteria</taxon>
        <taxon>Bacillati</taxon>
        <taxon>Actinomycetota</taxon>
        <taxon>Actinomycetes</taxon>
        <taxon>Mycobacteriales</taxon>
        <taxon>Corynebacteriaceae</taxon>
        <taxon>Corynebacterium</taxon>
    </lineage>
</organism>
<evidence type="ECO:0000259" key="6">
    <source>
        <dbReference type="PROSITE" id="PS50850"/>
    </source>
</evidence>
<dbReference type="AlphaFoldDB" id="A0A8I0HF91"/>
<evidence type="ECO:0000256" key="4">
    <source>
        <dbReference type="ARBA" id="ARBA00023136"/>
    </source>
</evidence>
<dbReference type="Proteomes" id="UP000650224">
    <property type="component" value="Unassembled WGS sequence"/>
</dbReference>
<dbReference type="EMBL" id="JACSPR010000007">
    <property type="protein sequence ID" value="MBD8030731.1"/>
    <property type="molecule type" value="Genomic_DNA"/>
</dbReference>
<accession>A0A8I0HF91</accession>
<dbReference type="SUPFAM" id="SSF103473">
    <property type="entry name" value="MFS general substrate transporter"/>
    <property type="match status" value="1"/>
</dbReference>
<name>A0A8I0HF91_9CORY</name>
<evidence type="ECO:0000256" key="2">
    <source>
        <dbReference type="ARBA" id="ARBA00022692"/>
    </source>
</evidence>
<protein>
    <submittedName>
        <fullName evidence="7">CynX/NimT family MFS transporter</fullName>
    </submittedName>
</protein>
<proteinExistence type="predicted"/>
<comment type="caution">
    <text evidence="7">The sequence shown here is derived from an EMBL/GenBank/DDBJ whole genome shotgun (WGS) entry which is preliminary data.</text>
</comment>
<evidence type="ECO:0000313" key="7">
    <source>
        <dbReference type="EMBL" id="MBD8030731.1"/>
    </source>
</evidence>
<feature type="transmembrane region" description="Helical" evidence="5">
    <location>
        <begin position="75"/>
        <end position="94"/>
    </location>
</feature>
<dbReference type="RefSeq" id="WP_191733983.1">
    <property type="nucleotide sequence ID" value="NZ_JACSPR010000007.1"/>
</dbReference>
<dbReference type="CDD" id="cd17339">
    <property type="entry name" value="MFS_NIMT_CynX_like"/>
    <property type="match status" value="1"/>
</dbReference>